<evidence type="ECO:0000313" key="1">
    <source>
        <dbReference type="EnsemblPlants" id="MELO3C027123.2.1"/>
    </source>
</evidence>
<dbReference type="EnsemblPlants" id="MELO3C027123.2.1">
    <property type="protein sequence ID" value="MELO3C027123.2.1"/>
    <property type="gene ID" value="MELO3C027123.2"/>
</dbReference>
<proteinExistence type="predicted"/>
<name>A0A9I9E2A7_CUCME</name>
<organism evidence="1">
    <name type="scientific">Cucumis melo</name>
    <name type="common">Muskmelon</name>
    <dbReference type="NCBI Taxonomy" id="3656"/>
    <lineage>
        <taxon>Eukaryota</taxon>
        <taxon>Viridiplantae</taxon>
        <taxon>Streptophyta</taxon>
        <taxon>Embryophyta</taxon>
        <taxon>Tracheophyta</taxon>
        <taxon>Spermatophyta</taxon>
        <taxon>Magnoliopsida</taxon>
        <taxon>eudicotyledons</taxon>
        <taxon>Gunneridae</taxon>
        <taxon>Pentapetalae</taxon>
        <taxon>rosids</taxon>
        <taxon>fabids</taxon>
        <taxon>Cucurbitales</taxon>
        <taxon>Cucurbitaceae</taxon>
        <taxon>Benincaseae</taxon>
        <taxon>Cucumis</taxon>
    </lineage>
</organism>
<dbReference type="Gramene" id="MELO3C027123.2.1">
    <property type="protein sequence ID" value="MELO3C027123.2.1"/>
    <property type="gene ID" value="MELO3C027123.2"/>
</dbReference>
<reference evidence="1" key="1">
    <citation type="submission" date="2023-03" db="UniProtKB">
        <authorList>
            <consortium name="EnsemblPlants"/>
        </authorList>
    </citation>
    <scope>IDENTIFICATION</scope>
</reference>
<accession>A0A9I9E2A7</accession>
<protein>
    <submittedName>
        <fullName evidence="1">Uncharacterized protein</fullName>
    </submittedName>
</protein>
<sequence length="53" mass="6238">MKVGVVMEGLSLSFQGRWTKGKALWYLLTIMRNYKRINFQCRLLTRITSKKTA</sequence>
<dbReference type="AlphaFoldDB" id="A0A9I9E2A7"/>